<protein>
    <recommendedName>
        <fullName evidence="4">Alpha/beta hydrolase family protein</fullName>
    </recommendedName>
</protein>
<reference evidence="2 3" key="1">
    <citation type="submission" date="2023-01" db="EMBL/GenBank/DDBJ databases">
        <title>Novel species of the genus Vogesella isolated from rivers.</title>
        <authorList>
            <person name="Lu H."/>
        </authorList>
    </citation>
    <scope>NUCLEOTIDE SEQUENCE [LARGE SCALE GENOMIC DNA]</scope>
    <source>
        <strain evidence="2 3">LYT5W</strain>
    </source>
</reference>
<dbReference type="Proteomes" id="UP001222030">
    <property type="component" value="Unassembled WGS sequence"/>
</dbReference>
<feature type="transmembrane region" description="Helical" evidence="1">
    <location>
        <begin position="167"/>
        <end position="186"/>
    </location>
</feature>
<gene>
    <name evidence="2" type="ORF">PQU96_06075</name>
</gene>
<organism evidence="2 3">
    <name type="scientific">Vogesella margarita</name>
    <dbReference type="NCBI Taxonomy" id="2984199"/>
    <lineage>
        <taxon>Bacteria</taxon>
        <taxon>Pseudomonadati</taxon>
        <taxon>Pseudomonadota</taxon>
        <taxon>Betaproteobacteria</taxon>
        <taxon>Neisseriales</taxon>
        <taxon>Chromobacteriaceae</taxon>
        <taxon>Vogesella</taxon>
    </lineage>
</organism>
<dbReference type="SUPFAM" id="SSF53474">
    <property type="entry name" value="alpha/beta-Hydrolases"/>
    <property type="match status" value="1"/>
</dbReference>
<dbReference type="Gene3D" id="3.40.50.1820">
    <property type="entry name" value="alpha/beta hydrolase"/>
    <property type="match status" value="1"/>
</dbReference>
<evidence type="ECO:0008006" key="4">
    <source>
        <dbReference type="Google" id="ProtNLM"/>
    </source>
</evidence>
<accession>A0ABT5IN23</accession>
<dbReference type="RefSeq" id="WP_272771348.1">
    <property type="nucleotide sequence ID" value="NZ_JAQQLE010000003.1"/>
</dbReference>
<comment type="caution">
    <text evidence="2">The sequence shown here is derived from an EMBL/GenBank/DDBJ whole genome shotgun (WGS) entry which is preliminary data.</text>
</comment>
<dbReference type="InterPro" id="IPR029058">
    <property type="entry name" value="AB_hydrolase_fold"/>
</dbReference>
<keyword evidence="3" id="KW-1185">Reference proteome</keyword>
<evidence type="ECO:0000313" key="3">
    <source>
        <dbReference type="Proteomes" id="UP001222030"/>
    </source>
</evidence>
<sequence>MKTSASTLHDPSSAAVTRRRVYYLSGFDPRGAAFYHRMYRDEARKQAALSGAEFSVGPRRRESGGVSRWQVTAGWDGQQVETEYLFLGWDDIVRAHWLPKRHQVLAAGVHSLFRYVTHGAFAAIRRAGRGPFFSALFPYVSVALLGVLSSLAGMFAAWLVAAQSGSWPLALASGLLALLAMVVAGLRLAERGGVFWLLRTYVFACLWGKEPIDMLEARMDAMAERILQDSSKQPVDEVLVIGHSVGTMLAVSVAARLLRMVPQGLPAHRLVTLGGCIPLLSLMPSAMVFRQDLAVVGAAKCLPWVDVAAVADPLCFAGSHPLTISGVAAPYQGQPRLVTARFFRLFSTARYRVLKRNKLRLHFQYLMAGEVAGEYDYFRLTAGPDPVKES</sequence>
<feature type="transmembrane region" description="Helical" evidence="1">
    <location>
        <begin position="136"/>
        <end position="161"/>
    </location>
</feature>
<evidence type="ECO:0000313" key="2">
    <source>
        <dbReference type="EMBL" id="MDC7713705.1"/>
    </source>
</evidence>
<proteinExistence type="predicted"/>
<evidence type="ECO:0000256" key="1">
    <source>
        <dbReference type="SAM" id="Phobius"/>
    </source>
</evidence>
<keyword evidence="1" id="KW-0812">Transmembrane</keyword>
<keyword evidence="1" id="KW-0472">Membrane</keyword>
<keyword evidence="1" id="KW-1133">Transmembrane helix</keyword>
<name>A0ABT5IN23_9NEIS</name>
<dbReference type="EMBL" id="JAQQLE010000003">
    <property type="protein sequence ID" value="MDC7713705.1"/>
    <property type="molecule type" value="Genomic_DNA"/>
</dbReference>